<evidence type="ECO:0000256" key="4">
    <source>
        <dbReference type="ARBA" id="ARBA00022544"/>
    </source>
</evidence>
<feature type="transmembrane region" description="Helical" evidence="8">
    <location>
        <begin position="83"/>
        <end position="108"/>
    </location>
</feature>
<accession>A0ABU0CXC1</accession>
<feature type="transmembrane region" description="Helical" evidence="8">
    <location>
        <begin position="49"/>
        <end position="71"/>
    </location>
</feature>
<evidence type="ECO:0000313" key="10">
    <source>
        <dbReference type="Proteomes" id="UP001232445"/>
    </source>
</evidence>
<gene>
    <name evidence="9" type="ORF">J2S00_002650</name>
</gene>
<dbReference type="PANTHER" id="PTHR34975">
    <property type="entry name" value="SPORE GERMINATION PROTEIN A2"/>
    <property type="match status" value="1"/>
</dbReference>
<feature type="transmembrane region" description="Helical" evidence="8">
    <location>
        <begin position="137"/>
        <end position="155"/>
    </location>
</feature>
<evidence type="ECO:0000313" key="9">
    <source>
        <dbReference type="EMBL" id="MDQ0339857.1"/>
    </source>
</evidence>
<feature type="transmembrane region" description="Helical" evidence="8">
    <location>
        <begin position="175"/>
        <end position="192"/>
    </location>
</feature>
<keyword evidence="6 8" id="KW-1133">Transmembrane helix</keyword>
<dbReference type="PANTHER" id="PTHR34975:SF2">
    <property type="entry name" value="SPORE GERMINATION PROTEIN A2"/>
    <property type="match status" value="1"/>
</dbReference>
<dbReference type="Pfam" id="PF03845">
    <property type="entry name" value="Spore_permease"/>
    <property type="match status" value="1"/>
</dbReference>
<evidence type="ECO:0000256" key="6">
    <source>
        <dbReference type="ARBA" id="ARBA00022989"/>
    </source>
</evidence>
<feature type="transmembrane region" description="Helical" evidence="8">
    <location>
        <begin position="204"/>
        <end position="224"/>
    </location>
</feature>
<organism evidence="9 10">
    <name type="scientific">Caldalkalibacillus uzonensis</name>
    <dbReference type="NCBI Taxonomy" id="353224"/>
    <lineage>
        <taxon>Bacteria</taxon>
        <taxon>Bacillati</taxon>
        <taxon>Bacillota</taxon>
        <taxon>Bacilli</taxon>
        <taxon>Bacillales</taxon>
        <taxon>Bacillaceae</taxon>
        <taxon>Caldalkalibacillus</taxon>
    </lineage>
</organism>
<protein>
    <recommendedName>
        <fullName evidence="11">GerAB/ArcD/ProY family transporter</fullName>
    </recommendedName>
</protein>
<keyword evidence="10" id="KW-1185">Reference proteome</keyword>
<sequence length="237" mass="26870">MQQTKGVKMIAQTAGILAFTAMVTGHSITLMNMHEKEFGSILPVFEFGFLPSLLGAAMLCSIWVEALFLLLVPLKDPGERGLLGFWITGISLNVLMMLSTTTGTIMIFGMGQADNFTHPALETLRILTLGFIDRFDVYGLFLMSFGCFIRTSFYLRLSYDLIAPRFLKGKQLERGALWTCGLAAGLLGWYIARDRSLFEHYTLYYTYFIFLFPLPFLLMLMSWIRTTGRNIQRGNFN</sequence>
<evidence type="ECO:0000256" key="3">
    <source>
        <dbReference type="ARBA" id="ARBA00022448"/>
    </source>
</evidence>
<evidence type="ECO:0000256" key="2">
    <source>
        <dbReference type="ARBA" id="ARBA00007998"/>
    </source>
</evidence>
<keyword evidence="4" id="KW-0309">Germination</keyword>
<dbReference type="Proteomes" id="UP001232445">
    <property type="component" value="Unassembled WGS sequence"/>
</dbReference>
<dbReference type="InterPro" id="IPR004761">
    <property type="entry name" value="Spore_GerAB"/>
</dbReference>
<evidence type="ECO:0008006" key="11">
    <source>
        <dbReference type="Google" id="ProtNLM"/>
    </source>
</evidence>
<comment type="similarity">
    <text evidence="2">Belongs to the amino acid-polyamine-organocation (APC) superfamily. Spore germination protein (SGP) (TC 2.A.3.9) family.</text>
</comment>
<evidence type="ECO:0000256" key="8">
    <source>
        <dbReference type="SAM" id="Phobius"/>
    </source>
</evidence>
<keyword evidence="5 8" id="KW-0812">Transmembrane</keyword>
<evidence type="ECO:0000256" key="5">
    <source>
        <dbReference type="ARBA" id="ARBA00022692"/>
    </source>
</evidence>
<dbReference type="EMBL" id="JAUSUQ010000009">
    <property type="protein sequence ID" value="MDQ0339857.1"/>
    <property type="molecule type" value="Genomic_DNA"/>
</dbReference>
<keyword evidence="3" id="KW-0813">Transport</keyword>
<comment type="subcellular location">
    <subcellularLocation>
        <location evidence="1">Membrane</location>
        <topology evidence="1">Multi-pass membrane protein</topology>
    </subcellularLocation>
</comment>
<comment type="caution">
    <text evidence="9">The sequence shown here is derived from an EMBL/GenBank/DDBJ whole genome shotgun (WGS) entry which is preliminary data.</text>
</comment>
<keyword evidence="7 8" id="KW-0472">Membrane</keyword>
<name>A0ABU0CXC1_9BACI</name>
<evidence type="ECO:0000256" key="7">
    <source>
        <dbReference type="ARBA" id="ARBA00023136"/>
    </source>
</evidence>
<dbReference type="RefSeq" id="WP_307340470.1">
    <property type="nucleotide sequence ID" value="NZ_JAUSUQ010000009.1"/>
</dbReference>
<proteinExistence type="inferred from homology"/>
<evidence type="ECO:0000256" key="1">
    <source>
        <dbReference type="ARBA" id="ARBA00004141"/>
    </source>
</evidence>
<reference evidence="9 10" key="1">
    <citation type="submission" date="2023-07" db="EMBL/GenBank/DDBJ databases">
        <title>Genomic Encyclopedia of Type Strains, Phase IV (KMG-IV): sequencing the most valuable type-strain genomes for metagenomic binning, comparative biology and taxonomic classification.</title>
        <authorList>
            <person name="Goeker M."/>
        </authorList>
    </citation>
    <scope>NUCLEOTIDE SEQUENCE [LARGE SCALE GENOMIC DNA]</scope>
    <source>
        <strain evidence="9 10">DSM 17740</strain>
    </source>
</reference>